<dbReference type="Proteomes" id="UP001596548">
    <property type="component" value="Unassembled WGS sequence"/>
</dbReference>
<keyword evidence="2" id="KW-1133">Transmembrane helix</keyword>
<evidence type="ECO:0000256" key="2">
    <source>
        <dbReference type="SAM" id="Phobius"/>
    </source>
</evidence>
<feature type="region of interest" description="Disordered" evidence="1">
    <location>
        <begin position="44"/>
        <end position="73"/>
    </location>
</feature>
<organism evidence="3 4">
    <name type="scientific">Paractinoplanes rhizophilus</name>
    <dbReference type="NCBI Taxonomy" id="1416877"/>
    <lineage>
        <taxon>Bacteria</taxon>
        <taxon>Bacillati</taxon>
        <taxon>Actinomycetota</taxon>
        <taxon>Actinomycetes</taxon>
        <taxon>Micromonosporales</taxon>
        <taxon>Micromonosporaceae</taxon>
        <taxon>Paractinoplanes</taxon>
    </lineage>
</organism>
<dbReference type="EMBL" id="JBHTBJ010000023">
    <property type="protein sequence ID" value="MFC7277544.1"/>
    <property type="molecule type" value="Genomic_DNA"/>
</dbReference>
<sequence length="384" mass="39342">MTDELDLVGELGSAEPLRPEAYQRARSVLRAAMADPGTVRLLGAISAEDTTMETTSTMETTTTRDHESGPAIQRRRGIGVAGRLGIGAGVGVAAAAAIVAVVLNSSATGSAVAGKDSPAAVGPAAVESAAVEGSADRAPLLTLAGSITTLTPTSGDAWLVKATQAHGTKTMQVVYTLYTDGHAIYTGDSVTDIKRAITRHQDQMKAGGYAPLLKAAVAAADSSPADGRTRMLKAAKDPLIGLDPAAQKAKWDKQQAAAAAIVKQKGGTYQPKPYSPQAVQRHFDNALWTYSTEALSAGDGNTQVRAGVLRLLSTISAVSVKDSTTDGKATLTITAGSEVFGGEGGEVLTIDATTGMLVKDVSTVPGLPEAHTTYESSRVTAADL</sequence>
<dbReference type="RefSeq" id="WP_378973259.1">
    <property type="nucleotide sequence ID" value="NZ_JBHTBJ010000023.1"/>
</dbReference>
<feature type="compositionally biased region" description="Low complexity" evidence="1">
    <location>
        <begin position="52"/>
        <end position="61"/>
    </location>
</feature>
<proteinExistence type="predicted"/>
<evidence type="ECO:0000313" key="3">
    <source>
        <dbReference type="EMBL" id="MFC7277544.1"/>
    </source>
</evidence>
<comment type="caution">
    <text evidence="3">The sequence shown here is derived from an EMBL/GenBank/DDBJ whole genome shotgun (WGS) entry which is preliminary data.</text>
</comment>
<feature type="transmembrane region" description="Helical" evidence="2">
    <location>
        <begin position="84"/>
        <end position="103"/>
    </location>
</feature>
<keyword evidence="4" id="KW-1185">Reference proteome</keyword>
<keyword evidence="2" id="KW-0472">Membrane</keyword>
<evidence type="ECO:0000313" key="4">
    <source>
        <dbReference type="Proteomes" id="UP001596548"/>
    </source>
</evidence>
<gene>
    <name evidence="3" type="ORF">ACFQS1_26420</name>
</gene>
<evidence type="ECO:0000256" key="1">
    <source>
        <dbReference type="SAM" id="MobiDB-lite"/>
    </source>
</evidence>
<reference evidence="4" key="1">
    <citation type="journal article" date="2019" name="Int. J. Syst. Evol. Microbiol.">
        <title>The Global Catalogue of Microorganisms (GCM) 10K type strain sequencing project: providing services to taxonomists for standard genome sequencing and annotation.</title>
        <authorList>
            <consortium name="The Broad Institute Genomics Platform"/>
            <consortium name="The Broad Institute Genome Sequencing Center for Infectious Disease"/>
            <person name="Wu L."/>
            <person name="Ma J."/>
        </authorList>
    </citation>
    <scope>NUCLEOTIDE SEQUENCE [LARGE SCALE GENOMIC DNA]</scope>
    <source>
        <strain evidence="4">XZYJT-10</strain>
    </source>
</reference>
<keyword evidence="2" id="KW-0812">Transmembrane</keyword>
<protein>
    <submittedName>
        <fullName evidence="3">Uncharacterized protein</fullName>
    </submittedName>
</protein>
<name>A0ABW2I0D0_9ACTN</name>
<accession>A0ABW2I0D0</accession>